<keyword evidence="3" id="KW-1185">Reference proteome</keyword>
<evidence type="ECO:0000313" key="2">
    <source>
        <dbReference type="EMBL" id="KAK9937533.1"/>
    </source>
</evidence>
<dbReference type="Proteomes" id="UP001457282">
    <property type="component" value="Unassembled WGS sequence"/>
</dbReference>
<comment type="caution">
    <text evidence="2">The sequence shown here is derived from an EMBL/GenBank/DDBJ whole genome shotgun (WGS) entry which is preliminary data.</text>
</comment>
<feature type="region of interest" description="Disordered" evidence="1">
    <location>
        <begin position="155"/>
        <end position="175"/>
    </location>
</feature>
<reference evidence="2 3" key="1">
    <citation type="journal article" date="2023" name="G3 (Bethesda)">
        <title>A chromosome-length genome assembly and annotation of blackberry (Rubus argutus, cv. 'Hillquist').</title>
        <authorList>
            <person name="Bruna T."/>
            <person name="Aryal R."/>
            <person name="Dudchenko O."/>
            <person name="Sargent D.J."/>
            <person name="Mead D."/>
            <person name="Buti M."/>
            <person name="Cavallini A."/>
            <person name="Hytonen T."/>
            <person name="Andres J."/>
            <person name="Pham M."/>
            <person name="Weisz D."/>
            <person name="Mascagni F."/>
            <person name="Usai G."/>
            <person name="Natali L."/>
            <person name="Bassil N."/>
            <person name="Fernandez G.E."/>
            <person name="Lomsadze A."/>
            <person name="Armour M."/>
            <person name="Olukolu B."/>
            <person name="Poorten T."/>
            <person name="Britton C."/>
            <person name="Davik J."/>
            <person name="Ashrafi H."/>
            <person name="Aiden E.L."/>
            <person name="Borodovsky M."/>
            <person name="Worthington M."/>
        </authorList>
    </citation>
    <scope>NUCLEOTIDE SEQUENCE [LARGE SCALE GENOMIC DNA]</scope>
    <source>
        <strain evidence="2">PI 553951</strain>
    </source>
</reference>
<name>A0AAW1XM98_RUBAR</name>
<protein>
    <submittedName>
        <fullName evidence="2">Uncharacterized protein</fullName>
    </submittedName>
</protein>
<dbReference type="EMBL" id="JBEDUW010000003">
    <property type="protein sequence ID" value="KAK9937533.1"/>
    <property type="molecule type" value="Genomic_DNA"/>
</dbReference>
<evidence type="ECO:0000256" key="1">
    <source>
        <dbReference type="SAM" id="MobiDB-lite"/>
    </source>
</evidence>
<sequence length="175" mass="19889">MQSTTQQPSQQSPWSCSIPEILCNHHRTQTKYPQPQSAHLNLKSPFTKTFTSSLLNPFHRTCKTNRNPRRNKIKPNSNSLPHGHSFVFCHRAIPSMQPINPDQAEPSSDMQHPSRVRLHREAHIPHHRHHKLTITKMPPSCNPQTHARIPDVVTSSAKTQPCVSDQTKTAVQSMP</sequence>
<gene>
    <name evidence="2" type="ORF">M0R45_014314</name>
</gene>
<dbReference type="AlphaFoldDB" id="A0AAW1XM98"/>
<accession>A0AAW1XM98</accession>
<evidence type="ECO:0000313" key="3">
    <source>
        <dbReference type="Proteomes" id="UP001457282"/>
    </source>
</evidence>
<proteinExistence type="predicted"/>
<organism evidence="2 3">
    <name type="scientific">Rubus argutus</name>
    <name type="common">Southern blackberry</name>
    <dbReference type="NCBI Taxonomy" id="59490"/>
    <lineage>
        <taxon>Eukaryota</taxon>
        <taxon>Viridiplantae</taxon>
        <taxon>Streptophyta</taxon>
        <taxon>Embryophyta</taxon>
        <taxon>Tracheophyta</taxon>
        <taxon>Spermatophyta</taxon>
        <taxon>Magnoliopsida</taxon>
        <taxon>eudicotyledons</taxon>
        <taxon>Gunneridae</taxon>
        <taxon>Pentapetalae</taxon>
        <taxon>rosids</taxon>
        <taxon>fabids</taxon>
        <taxon>Rosales</taxon>
        <taxon>Rosaceae</taxon>
        <taxon>Rosoideae</taxon>
        <taxon>Rosoideae incertae sedis</taxon>
        <taxon>Rubus</taxon>
    </lineage>
</organism>